<dbReference type="EMBL" id="LDEV01002919">
    <property type="protein sequence ID" value="KLJ07082.1"/>
    <property type="molecule type" value="Genomic_DNA"/>
</dbReference>
<keyword evidence="2" id="KW-1185">Reference proteome</keyword>
<organism evidence="1 2">
    <name type="scientific">Blastomyces silverae</name>
    <dbReference type="NCBI Taxonomy" id="2060906"/>
    <lineage>
        <taxon>Eukaryota</taxon>
        <taxon>Fungi</taxon>
        <taxon>Dikarya</taxon>
        <taxon>Ascomycota</taxon>
        <taxon>Pezizomycotina</taxon>
        <taxon>Eurotiomycetes</taxon>
        <taxon>Eurotiomycetidae</taxon>
        <taxon>Onygenales</taxon>
        <taxon>Ajellomycetaceae</taxon>
        <taxon>Blastomyces</taxon>
    </lineage>
</organism>
<gene>
    <name evidence="1" type="ORF">EMPG_17429</name>
</gene>
<proteinExistence type="predicted"/>
<sequence>MAASHDIRSKTYPSGITRTSLKLSAGIYWLMGVTVYSPNLLMVGGGSASIRNSVRLQSSTTTNNFSPEDLTEIDRCPPVLRRSRSSFLRVDRVTANSSENALWQRNFAVSSRTSKLATIFETGADISKSLHGKDWRTSGGSGYHILTEQTRGARFLFRRLCFASFLMERYIRVSLSEAGGFGFQGSKSGPRTARLLTARNA</sequence>
<evidence type="ECO:0000313" key="1">
    <source>
        <dbReference type="EMBL" id="KLJ07082.1"/>
    </source>
</evidence>
<reference evidence="2" key="1">
    <citation type="journal article" date="2015" name="PLoS Genet.">
        <title>The dynamic genome and transcriptome of the human fungal pathogen Blastomyces and close relative Emmonsia.</title>
        <authorList>
            <person name="Munoz J.F."/>
            <person name="Gauthier G.M."/>
            <person name="Desjardins C.A."/>
            <person name="Gallo J.E."/>
            <person name="Holder J."/>
            <person name="Sullivan T.D."/>
            <person name="Marty A.J."/>
            <person name="Carmen J.C."/>
            <person name="Chen Z."/>
            <person name="Ding L."/>
            <person name="Gujja S."/>
            <person name="Magrini V."/>
            <person name="Misas E."/>
            <person name="Mitreva M."/>
            <person name="Priest M."/>
            <person name="Saif S."/>
            <person name="Whiston E.A."/>
            <person name="Young S."/>
            <person name="Zeng Q."/>
            <person name="Goldman W.E."/>
            <person name="Mardis E.R."/>
            <person name="Taylor J.W."/>
            <person name="McEwen J.G."/>
            <person name="Clay O.K."/>
            <person name="Klein B.S."/>
            <person name="Cuomo C.A."/>
        </authorList>
    </citation>
    <scope>NUCLEOTIDE SEQUENCE [LARGE SCALE GENOMIC DNA]</scope>
    <source>
        <strain evidence="2">UAMH 139</strain>
    </source>
</reference>
<name>A0A0H1B7V3_9EURO</name>
<evidence type="ECO:0000313" key="2">
    <source>
        <dbReference type="Proteomes" id="UP000053573"/>
    </source>
</evidence>
<accession>A0A0H1B7V3</accession>
<protein>
    <submittedName>
        <fullName evidence="1">Uncharacterized protein</fullName>
    </submittedName>
</protein>
<comment type="caution">
    <text evidence="1">The sequence shown here is derived from an EMBL/GenBank/DDBJ whole genome shotgun (WGS) entry which is preliminary data.</text>
</comment>
<dbReference type="Proteomes" id="UP000053573">
    <property type="component" value="Unassembled WGS sequence"/>
</dbReference>
<dbReference type="AlphaFoldDB" id="A0A0H1B7V3"/>